<dbReference type="FunFam" id="3.20.20.70:FF:000059">
    <property type="entry name" value="N-ethylmaleimide reductase, FMN-linked"/>
    <property type="match status" value="1"/>
</dbReference>
<evidence type="ECO:0000256" key="4">
    <source>
        <dbReference type="SAM" id="MobiDB-lite"/>
    </source>
</evidence>
<feature type="domain" description="NADH:flavin oxidoreductase/NADH oxidase N-terminal" evidence="5">
    <location>
        <begin position="51"/>
        <end position="379"/>
    </location>
</feature>
<keyword evidence="7" id="KW-1185">Reference proteome</keyword>
<dbReference type="InterPro" id="IPR013785">
    <property type="entry name" value="Aldolase_TIM"/>
</dbReference>
<dbReference type="InterPro" id="IPR045247">
    <property type="entry name" value="Oye-like"/>
</dbReference>
<dbReference type="GO" id="GO:0010181">
    <property type="term" value="F:FMN binding"/>
    <property type="evidence" value="ECO:0007669"/>
    <property type="project" value="InterPro"/>
</dbReference>
<dbReference type="CDD" id="cd02933">
    <property type="entry name" value="OYE_like_FMN"/>
    <property type="match status" value="1"/>
</dbReference>
<evidence type="ECO:0000256" key="2">
    <source>
        <dbReference type="ARBA" id="ARBA00005979"/>
    </source>
</evidence>
<organism evidence="6 7">
    <name type="scientific">Streptomyces montanus</name>
    <dbReference type="NCBI Taxonomy" id="2580423"/>
    <lineage>
        <taxon>Bacteria</taxon>
        <taxon>Bacillati</taxon>
        <taxon>Actinomycetota</taxon>
        <taxon>Actinomycetes</taxon>
        <taxon>Kitasatosporales</taxon>
        <taxon>Streptomycetaceae</taxon>
        <taxon>Streptomyces</taxon>
    </lineage>
</organism>
<feature type="region of interest" description="Disordered" evidence="4">
    <location>
        <begin position="1"/>
        <end position="41"/>
    </location>
</feature>
<keyword evidence="3" id="KW-0560">Oxidoreductase</keyword>
<dbReference type="SUPFAM" id="SSF51395">
    <property type="entry name" value="FMN-linked oxidoreductases"/>
    <property type="match status" value="1"/>
</dbReference>
<dbReference type="InterPro" id="IPR001155">
    <property type="entry name" value="OxRdtase_FMN_N"/>
</dbReference>
<dbReference type="PANTHER" id="PTHR22893">
    <property type="entry name" value="NADH OXIDOREDUCTASE-RELATED"/>
    <property type="match status" value="1"/>
</dbReference>
<protein>
    <submittedName>
        <fullName evidence="6">Alkene reductase</fullName>
    </submittedName>
</protein>
<dbReference type="Proteomes" id="UP000305906">
    <property type="component" value="Unassembled WGS sequence"/>
</dbReference>
<accession>A0A5R9FME2</accession>
<dbReference type="GO" id="GO:0016628">
    <property type="term" value="F:oxidoreductase activity, acting on the CH-CH group of donors, NAD or NADP as acceptor"/>
    <property type="evidence" value="ECO:0007669"/>
    <property type="project" value="UniProtKB-ARBA"/>
</dbReference>
<evidence type="ECO:0000256" key="1">
    <source>
        <dbReference type="ARBA" id="ARBA00001917"/>
    </source>
</evidence>
<comment type="cofactor">
    <cofactor evidence="1">
        <name>FMN</name>
        <dbReference type="ChEBI" id="CHEBI:58210"/>
    </cofactor>
</comment>
<dbReference type="PANTHER" id="PTHR22893:SF91">
    <property type="entry name" value="NADPH DEHYDROGENASE 2-RELATED"/>
    <property type="match status" value="1"/>
</dbReference>
<evidence type="ECO:0000313" key="6">
    <source>
        <dbReference type="EMBL" id="TLS43769.1"/>
    </source>
</evidence>
<dbReference type="GO" id="GO:0005829">
    <property type="term" value="C:cytosol"/>
    <property type="evidence" value="ECO:0007669"/>
    <property type="project" value="UniProtKB-ARBA"/>
</dbReference>
<dbReference type="EMBL" id="VBZC01000026">
    <property type="protein sequence ID" value="TLS43769.1"/>
    <property type="molecule type" value="Genomic_DNA"/>
</dbReference>
<comment type="similarity">
    <text evidence="2">Belongs to the NADH:flavin oxidoreductase/NADH oxidase family.</text>
</comment>
<dbReference type="Pfam" id="PF00724">
    <property type="entry name" value="Oxidored_FMN"/>
    <property type="match status" value="1"/>
</dbReference>
<comment type="caution">
    <text evidence="6">The sequence shown here is derived from an EMBL/GenBank/DDBJ whole genome shotgun (WGS) entry which is preliminary data.</text>
</comment>
<evidence type="ECO:0000259" key="5">
    <source>
        <dbReference type="Pfam" id="PF00724"/>
    </source>
</evidence>
<sequence length="408" mass="44392">MTYPSKRGRDGIGPPRRRSWPTETRPTCRRREPTVSTTPKTTTLRQPLLRGIDLAGLTLPNRVVMAPTTRARAAGPDLVPTEMHAVYYGQRASAGLIVTEGVWISEQAVGFTNVPGIYSPEQVVGWRRVTEVVHALGGRIVLQLWHTGAASHPDHLRGEPPVGPSAVNPHEMSFTPGGFKETVTPREMTVAEIEKTVEDYRVASENARRAGFDGVEIHAIGSFLIPQFLSPRLNLRTDAYGGDAVRRRRLLLDIVAAAAAAWGGRGVGVRLSPYWTSGDAFTADEATLAHYDELVSELDDHPVAYVHLRGRDVAEPGATPDFDCIARYRQRFSGPLIANNGFDRTSGNAVVEAGVADAVSFATHFIANPDLVARFALDRQLATGDQDTYYTGGAAGYVDYPVTEWPPS</sequence>
<evidence type="ECO:0000256" key="3">
    <source>
        <dbReference type="ARBA" id="ARBA00023002"/>
    </source>
</evidence>
<evidence type="ECO:0000313" key="7">
    <source>
        <dbReference type="Proteomes" id="UP000305906"/>
    </source>
</evidence>
<name>A0A5R9FME2_9ACTN</name>
<gene>
    <name evidence="6" type="ORF">FE633_23500</name>
</gene>
<dbReference type="Gene3D" id="3.20.20.70">
    <property type="entry name" value="Aldolase class I"/>
    <property type="match status" value="1"/>
</dbReference>
<dbReference type="AlphaFoldDB" id="A0A5R9FME2"/>
<proteinExistence type="inferred from homology"/>
<reference evidence="6 7" key="1">
    <citation type="submission" date="2019-05" db="EMBL/GenBank/DDBJ databases">
        <title>Streptomyces sp. NEAU-C151, a novel actinomycete isolated from soil.</title>
        <authorList>
            <person name="Han L."/>
            <person name="Jiang H."/>
        </authorList>
    </citation>
    <scope>NUCLEOTIDE SEQUENCE [LARGE SCALE GENOMIC DNA]</scope>
    <source>
        <strain evidence="6 7">NEAU-C151</strain>
    </source>
</reference>